<evidence type="ECO:0000313" key="1">
    <source>
        <dbReference type="EMBL" id="ANZ40546.1"/>
    </source>
</evidence>
<dbReference type="KEGG" id="led:BBK82_35610"/>
<evidence type="ECO:0000313" key="2">
    <source>
        <dbReference type="Proteomes" id="UP000093053"/>
    </source>
</evidence>
<dbReference type="AlphaFoldDB" id="A0A1B2HS12"/>
<proteinExistence type="predicted"/>
<protein>
    <submittedName>
        <fullName evidence="1">Uncharacterized protein</fullName>
    </submittedName>
</protein>
<dbReference type="EMBL" id="CP016793">
    <property type="protein sequence ID" value="ANZ40546.1"/>
    <property type="molecule type" value="Genomic_DNA"/>
</dbReference>
<sequence>MDEGNLRTNPNLDASTIVRICRQWVDINCWIDGGPNGFGSNRWFKADHYGQIGYLSSGVVSHQPSVGPC</sequence>
<accession>A0A1B2HS12</accession>
<reference evidence="1 2" key="1">
    <citation type="submission" date="2016-07" db="EMBL/GenBank/DDBJ databases">
        <title>Complete genome sequence of the Lentzea guizhouensis DHS C013.</title>
        <authorList>
            <person name="Cao C."/>
        </authorList>
    </citation>
    <scope>NUCLEOTIDE SEQUENCE [LARGE SCALE GENOMIC DNA]</scope>
    <source>
        <strain evidence="1 2">DHS C013</strain>
    </source>
</reference>
<dbReference type="Proteomes" id="UP000093053">
    <property type="component" value="Chromosome"/>
</dbReference>
<organism evidence="1 2">
    <name type="scientific">Lentzea guizhouensis</name>
    <dbReference type="NCBI Taxonomy" id="1586287"/>
    <lineage>
        <taxon>Bacteria</taxon>
        <taxon>Bacillati</taxon>
        <taxon>Actinomycetota</taxon>
        <taxon>Actinomycetes</taxon>
        <taxon>Pseudonocardiales</taxon>
        <taxon>Pseudonocardiaceae</taxon>
        <taxon>Lentzea</taxon>
    </lineage>
</organism>
<name>A0A1B2HS12_9PSEU</name>
<gene>
    <name evidence="1" type="ORF">BBK82_35610</name>
</gene>
<keyword evidence="2" id="KW-1185">Reference proteome</keyword>